<name>A0ACB6S1R4_9PLEO</name>
<sequence>MASPQKEKAHWLDRYATGYHTWTSSINQSGQTTFKRPLGLVETSFDMDGAYYGGRADMTLTLTCELQHSLSKSDLRHRIALAWTALRLRHVLLLSRHFDDPESSLRHFAIDVHRTLSEAVQDVEQSTVWVEDHYSFVDPHNLHDHALNVGRIIEPQKCMSKLHVLPLRRLPSETFELSFLIVMAHQISDGLSAYGWFKDFMRLLNLPVLAIEAEIATSLQLNVLKERLPPAQEDLYPPIMGNKARQRWIWAIIRVLRHVKHTLPPTFTNPLYRATRLAKPLPLDRTYATVFDYEGENVPPMSTGHIAATLSPAASAHLIALCRDAKTSIGAGCFALAGLAMMDIHSLRYPHLNPSDIPAMTASFPLNPRAFFANPPAAESCMLAFSDGIVMPFLPAGLPIEKRFRLTAKIANRELRVYQKRLKTTGKGEVSAGLDKHSPSRLLATGYLAQLERVESKRPPHRQLSFGNPQGELKASSGMGATCGVSSVGSVKGYFRPGEYDLKEERKDFVVDYRGLRMGVRAREGEFLVGSSTDAQGRVGFGVSYDMNAIDPEAAEMWARTITGLLEKSESKL</sequence>
<organism evidence="1 2">
    <name type="scientific">Macroventuria anomochaeta</name>
    <dbReference type="NCBI Taxonomy" id="301207"/>
    <lineage>
        <taxon>Eukaryota</taxon>
        <taxon>Fungi</taxon>
        <taxon>Dikarya</taxon>
        <taxon>Ascomycota</taxon>
        <taxon>Pezizomycotina</taxon>
        <taxon>Dothideomycetes</taxon>
        <taxon>Pleosporomycetidae</taxon>
        <taxon>Pleosporales</taxon>
        <taxon>Pleosporineae</taxon>
        <taxon>Didymellaceae</taxon>
        <taxon>Macroventuria</taxon>
    </lineage>
</organism>
<protein>
    <submittedName>
        <fullName evidence="1">Uncharacterized protein</fullName>
    </submittedName>
</protein>
<dbReference type="EMBL" id="MU006715">
    <property type="protein sequence ID" value="KAF2627883.1"/>
    <property type="molecule type" value="Genomic_DNA"/>
</dbReference>
<evidence type="ECO:0000313" key="2">
    <source>
        <dbReference type="Proteomes" id="UP000799754"/>
    </source>
</evidence>
<proteinExistence type="predicted"/>
<accession>A0ACB6S1R4</accession>
<comment type="caution">
    <text evidence="1">The sequence shown here is derived from an EMBL/GenBank/DDBJ whole genome shotgun (WGS) entry which is preliminary data.</text>
</comment>
<evidence type="ECO:0000313" key="1">
    <source>
        <dbReference type="EMBL" id="KAF2627883.1"/>
    </source>
</evidence>
<keyword evidence="2" id="KW-1185">Reference proteome</keyword>
<reference evidence="1" key="1">
    <citation type="journal article" date="2020" name="Stud. Mycol.">
        <title>101 Dothideomycetes genomes: a test case for predicting lifestyles and emergence of pathogens.</title>
        <authorList>
            <person name="Haridas S."/>
            <person name="Albert R."/>
            <person name="Binder M."/>
            <person name="Bloem J."/>
            <person name="Labutti K."/>
            <person name="Salamov A."/>
            <person name="Andreopoulos B."/>
            <person name="Baker S."/>
            <person name="Barry K."/>
            <person name="Bills G."/>
            <person name="Bluhm B."/>
            <person name="Cannon C."/>
            <person name="Castanera R."/>
            <person name="Culley D."/>
            <person name="Daum C."/>
            <person name="Ezra D."/>
            <person name="Gonzalez J."/>
            <person name="Henrissat B."/>
            <person name="Kuo A."/>
            <person name="Liang C."/>
            <person name="Lipzen A."/>
            <person name="Lutzoni F."/>
            <person name="Magnuson J."/>
            <person name="Mondo S."/>
            <person name="Nolan M."/>
            <person name="Ohm R."/>
            <person name="Pangilinan J."/>
            <person name="Park H.-J."/>
            <person name="Ramirez L."/>
            <person name="Alfaro M."/>
            <person name="Sun H."/>
            <person name="Tritt A."/>
            <person name="Yoshinaga Y."/>
            <person name="Zwiers L.-H."/>
            <person name="Turgeon B."/>
            <person name="Goodwin S."/>
            <person name="Spatafora J."/>
            <person name="Crous P."/>
            <person name="Grigoriev I."/>
        </authorList>
    </citation>
    <scope>NUCLEOTIDE SEQUENCE</scope>
    <source>
        <strain evidence="1">CBS 525.71</strain>
    </source>
</reference>
<dbReference type="Proteomes" id="UP000799754">
    <property type="component" value="Unassembled WGS sequence"/>
</dbReference>
<gene>
    <name evidence="1" type="ORF">BU25DRAFT_439830</name>
</gene>